<dbReference type="EMBL" id="PSQE01000008">
    <property type="protein sequence ID" value="RHN41880.1"/>
    <property type="molecule type" value="Genomic_DNA"/>
</dbReference>
<reference evidence="1" key="1">
    <citation type="journal article" date="2018" name="Nat. Plants">
        <title>Whole-genome landscape of Medicago truncatula symbiotic genes.</title>
        <authorList>
            <person name="Pecrix Y."/>
            <person name="Gamas P."/>
            <person name="Carrere S."/>
        </authorList>
    </citation>
    <scope>NUCLEOTIDE SEQUENCE</scope>
    <source>
        <tissue evidence="1">Leaves</tissue>
    </source>
</reference>
<evidence type="ECO:0000313" key="1">
    <source>
        <dbReference type="EMBL" id="RHN41880.1"/>
    </source>
</evidence>
<sequence>MKLGPVFLGPKTGYNNADHIANGFLSAIFRPDTFDPALLWRGRLDRIVEFGFLT</sequence>
<dbReference type="Proteomes" id="UP000265566">
    <property type="component" value="Chromosome 8"/>
</dbReference>
<comment type="caution">
    <text evidence="1">The sequence shown here is derived from an EMBL/GenBank/DDBJ whole genome shotgun (WGS) entry which is preliminary data.</text>
</comment>
<protein>
    <submittedName>
        <fullName evidence="1">Uncharacterized protein</fullName>
    </submittedName>
</protein>
<name>A0A396GLH5_MEDTR</name>
<gene>
    <name evidence="1" type="ORF">MtrunA17_Chr8g0370741</name>
</gene>
<accession>A0A396GLH5</accession>
<organism evidence="1">
    <name type="scientific">Medicago truncatula</name>
    <name type="common">Barrel medic</name>
    <name type="synonym">Medicago tribuloides</name>
    <dbReference type="NCBI Taxonomy" id="3880"/>
    <lineage>
        <taxon>Eukaryota</taxon>
        <taxon>Viridiplantae</taxon>
        <taxon>Streptophyta</taxon>
        <taxon>Embryophyta</taxon>
        <taxon>Tracheophyta</taxon>
        <taxon>Spermatophyta</taxon>
        <taxon>Magnoliopsida</taxon>
        <taxon>eudicotyledons</taxon>
        <taxon>Gunneridae</taxon>
        <taxon>Pentapetalae</taxon>
        <taxon>rosids</taxon>
        <taxon>fabids</taxon>
        <taxon>Fabales</taxon>
        <taxon>Fabaceae</taxon>
        <taxon>Papilionoideae</taxon>
        <taxon>50 kb inversion clade</taxon>
        <taxon>NPAAA clade</taxon>
        <taxon>Hologalegina</taxon>
        <taxon>IRL clade</taxon>
        <taxon>Trifolieae</taxon>
        <taxon>Medicago</taxon>
    </lineage>
</organism>
<proteinExistence type="predicted"/>
<dbReference type="AlphaFoldDB" id="A0A396GLH5"/>
<dbReference type="Gramene" id="rna48244">
    <property type="protein sequence ID" value="RHN41880.1"/>
    <property type="gene ID" value="gene48244"/>
</dbReference>